<dbReference type="Proteomes" id="UP001302666">
    <property type="component" value="Chromosome"/>
</dbReference>
<dbReference type="RefSeq" id="WP_317386597.1">
    <property type="nucleotide sequence ID" value="NZ_CP136704.1"/>
</dbReference>
<name>A0ABZ0HKT7_TRISK</name>
<evidence type="ECO:0000313" key="2">
    <source>
        <dbReference type="Proteomes" id="UP001302666"/>
    </source>
</evidence>
<dbReference type="EMBL" id="CP136704">
    <property type="protein sequence ID" value="WOI34759.1"/>
    <property type="molecule type" value="Genomic_DNA"/>
</dbReference>
<gene>
    <name evidence="1" type="ORF">R1T40_08545</name>
</gene>
<protein>
    <submittedName>
        <fullName evidence="1">Uncharacterized protein</fullName>
    </submittedName>
</protein>
<proteinExistence type="predicted"/>
<reference evidence="1 2" key="1">
    <citation type="submission" date="2023-10" db="EMBL/GenBank/DDBJ databases">
        <title>Eight complete genome sequences of bacteria isolated from laboratory stock of Giant Kelp gametophytes.</title>
        <authorList>
            <person name="Tolentino B."/>
            <person name="Nuzhdin S."/>
        </authorList>
    </citation>
    <scope>NUCLEOTIDE SEQUENCE [LARGE SCALE GENOMIC DNA]</scope>
    <source>
        <strain evidence="1 2">LC.270.F.C4</strain>
    </source>
</reference>
<keyword evidence="2" id="KW-1185">Reference proteome</keyword>
<accession>A0ABZ0HKT7</accession>
<evidence type="ECO:0000313" key="1">
    <source>
        <dbReference type="EMBL" id="WOI34759.1"/>
    </source>
</evidence>
<sequence length="196" mass="21618">MDSAEQAYGEKRVRALLIEPLLARGLTKPKGFTKQADFEVMVAKVLCPKLAYMTELSLAALEEEVAANPKGKGRDQMMIPNEILERAAKIQPPAAEASPLMRAVFAAALGRDAMAGNWGPELLRFLRKNRAWPSALNIQGIKAESELALRRVEDIRQRQASGRLVSEADQKWFASRNAAQRKCEEIRELVSGGTAC</sequence>
<organism evidence="1 2">
    <name type="scientific">Tritonibacter scottomollicae</name>
    <name type="common">Epibacterium scottomollicae</name>
    <dbReference type="NCBI Taxonomy" id="483013"/>
    <lineage>
        <taxon>Bacteria</taxon>
        <taxon>Pseudomonadati</taxon>
        <taxon>Pseudomonadota</taxon>
        <taxon>Alphaproteobacteria</taxon>
        <taxon>Rhodobacterales</taxon>
        <taxon>Paracoccaceae</taxon>
        <taxon>Tritonibacter</taxon>
    </lineage>
</organism>